<dbReference type="SMART" id="SM00091">
    <property type="entry name" value="PAS"/>
    <property type="match status" value="2"/>
</dbReference>
<organism evidence="12 13">
    <name type="scientific">Desulfurivibrio alkaliphilus (strain DSM 19089 / UNIQEM U267 / AHT2)</name>
    <dbReference type="NCBI Taxonomy" id="589865"/>
    <lineage>
        <taxon>Bacteria</taxon>
        <taxon>Pseudomonadati</taxon>
        <taxon>Thermodesulfobacteriota</taxon>
        <taxon>Desulfobulbia</taxon>
        <taxon>Desulfobulbales</taxon>
        <taxon>Desulfobulbaceae</taxon>
        <taxon>Desulfurivibrio</taxon>
    </lineage>
</organism>
<dbReference type="GO" id="GO:0006355">
    <property type="term" value="P:regulation of DNA-templated transcription"/>
    <property type="evidence" value="ECO:0007669"/>
    <property type="project" value="InterPro"/>
</dbReference>
<keyword evidence="7" id="KW-0067">ATP-binding</keyword>
<dbReference type="Pfam" id="PF00989">
    <property type="entry name" value="PAS"/>
    <property type="match status" value="1"/>
</dbReference>
<dbReference type="PROSITE" id="PS50109">
    <property type="entry name" value="HIS_KIN"/>
    <property type="match status" value="1"/>
</dbReference>
<evidence type="ECO:0000256" key="7">
    <source>
        <dbReference type="ARBA" id="ARBA00022840"/>
    </source>
</evidence>
<accession>D6Z076</accession>
<dbReference type="CDD" id="cd00082">
    <property type="entry name" value="HisKA"/>
    <property type="match status" value="1"/>
</dbReference>
<dbReference type="eggNOG" id="COG3829">
    <property type="taxonomic scope" value="Bacteria"/>
</dbReference>
<dbReference type="SMART" id="SM00388">
    <property type="entry name" value="HisKA"/>
    <property type="match status" value="1"/>
</dbReference>
<dbReference type="Pfam" id="PF00512">
    <property type="entry name" value="HisKA"/>
    <property type="match status" value="1"/>
</dbReference>
<dbReference type="InterPro" id="IPR003594">
    <property type="entry name" value="HATPase_dom"/>
</dbReference>
<dbReference type="eggNOG" id="COG4191">
    <property type="taxonomic scope" value="Bacteria"/>
</dbReference>
<dbReference type="SUPFAM" id="SSF47384">
    <property type="entry name" value="Homodimeric domain of signal transducing histidine kinase"/>
    <property type="match status" value="1"/>
</dbReference>
<dbReference type="CDD" id="cd00130">
    <property type="entry name" value="PAS"/>
    <property type="match status" value="1"/>
</dbReference>
<keyword evidence="8" id="KW-0902">Two-component regulatory system</keyword>
<evidence type="ECO:0000256" key="8">
    <source>
        <dbReference type="ARBA" id="ARBA00023012"/>
    </source>
</evidence>
<comment type="catalytic activity">
    <reaction evidence="1">
        <text>ATP + protein L-histidine = ADP + protein N-phospho-L-histidine.</text>
        <dbReference type="EC" id="2.7.13.3"/>
    </reaction>
</comment>
<dbReference type="InterPro" id="IPR003661">
    <property type="entry name" value="HisK_dim/P_dom"/>
</dbReference>
<evidence type="ECO:0000256" key="6">
    <source>
        <dbReference type="ARBA" id="ARBA00022777"/>
    </source>
</evidence>
<dbReference type="Pfam" id="PF02518">
    <property type="entry name" value="HATPase_c"/>
    <property type="match status" value="1"/>
</dbReference>
<evidence type="ECO:0000313" key="13">
    <source>
        <dbReference type="Proteomes" id="UP000001508"/>
    </source>
</evidence>
<dbReference type="PRINTS" id="PR00344">
    <property type="entry name" value="BCTRLSENSOR"/>
</dbReference>
<evidence type="ECO:0000259" key="11">
    <source>
        <dbReference type="PROSITE" id="PS50112"/>
    </source>
</evidence>
<dbReference type="GO" id="GO:0000155">
    <property type="term" value="F:phosphorelay sensor kinase activity"/>
    <property type="evidence" value="ECO:0007669"/>
    <property type="project" value="InterPro"/>
</dbReference>
<feature type="domain" description="PAS" evidence="11">
    <location>
        <begin position="216"/>
        <end position="274"/>
    </location>
</feature>
<keyword evidence="9" id="KW-0175">Coiled coil</keyword>
<keyword evidence="6 12" id="KW-0418">Kinase</keyword>
<dbReference type="KEGG" id="dak:DaAHT2_2444"/>
<protein>
    <recommendedName>
        <fullName evidence="2">histidine kinase</fullName>
        <ecNumber evidence="2">2.7.13.3</ecNumber>
    </recommendedName>
</protein>
<keyword evidence="4" id="KW-0808">Transferase</keyword>
<dbReference type="NCBIfam" id="TIGR00229">
    <property type="entry name" value="sensory_box"/>
    <property type="match status" value="1"/>
</dbReference>
<dbReference type="Pfam" id="PF13426">
    <property type="entry name" value="PAS_9"/>
    <property type="match status" value="1"/>
</dbReference>
<dbReference type="GO" id="GO:0005524">
    <property type="term" value="F:ATP binding"/>
    <property type="evidence" value="ECO:0007669"/>
    <property type="project" value="UniProtKB-KW"/>
</dbReference>
<dbReference type="Gene3D" id="3.30.450.20">
    <property type="entry name" value="PAS domain"/>
    <property type="match status" value="2"/>
</dbReference>
<gene>
    <name evidence="12" type="ordered locus">DaAHT2_2444</name>
</gene>
<evidence type="ECO:0000256" key="3">
    <source>
        <dbReference type="ARBA" id="ARBA00022553"/>
    </source>
</evidence>
<evidence type="ECO:0000256" key="9">
    <source>
        <dbReference type="SAM" id="Coils"/>
    </source>
</evidence>
<feature type="domain" description="Histidine kinase" evidence="10">
    <location>
        <begin position="346"/>
        <end position="557"/>
    </location>
</feature>
<dbReference type="AlphaFoldDB" id="D6Z076"/>
<dbReference type="SUPFAM" id="SSF55874">
    <property type="entry name" value="ATPase domain of HSP90 chaperone/DNA topoisomerase II/histidine kinase"/>
    <property type="match status" value="1"/>
</dbReference>
<dbReference type="Gene3D" id="1.10.287.130">
    <property type="match status" value="1"/>
</dbReference>
<dbReference type="PANTHER" id="PTHR43065">
    <property type="entry name" value="SENSOR HISTIDINE KINASE"/>
    <property type="match status" value="1"/>
</dbReference>
<dbReference type="InParanoid" id="D6Z076"/>
<dbReference type="SMART" id="SM00387">
    <property type="entry name" value="HATPase_c"/>
    <property type="match status" value="1"/>
</dbReference>
<evidence type="ECO:0000256" key="2">
    <source>
        <dbReference type="ARBA" id="ARBA00012438"/>
    </source>
</evidence>
<dbReference type="RefSeq" id="WP_013164621.1">
    <property type="nucleotide sequence ID" value="NC_014216.1"/>
</dbReference>
<evidence type="ECO:0000256" key="1">
    <source>
        <dbReference type="ARBA" id="ARBA00000085"/>
    </source>
</evidence>
<dbReference type="EC" id="2.7.13.3" evidence="2"/>
<dbReference type="InterPro" id="IPR004358">
    <property type="entry name" value="Sig_transdc_His_kin-like_C"/>
</dbReference>
<dbReference type="HOGENOM" id="CLU_000445_114_39_7"/>
<dbReference type="Gene3D" id="3.30.565.10">
    <property type="entry name" value="Histidine kinase-like ATPase, C-terminal domain"/>
    <property type="match status" value="1"/>
</dbReference>
<evidence type="ECO:0000256" key="5">
    <source>
        <dbReference type="ARBA" id="ARBA00022741"/>
    </source>
</evidence>
<dbReference type="InterPro" id="IPR035965">
    <property type="entry name" value="PAS-like_dom_sf"/>
</dbReference>
<dbReference type="EMBL" id="CP001940">
    <property type="protein sequence ID" value="ADH87109.1"/>
    <property type="molecule type" value="Genomic_DNA"/>
</dbReference>
<dbReference type="OrthoDB" id="9805967at2"/>
<dbReference type="InterPro" id="IPR036097">
    <property type="entry name" value="HisK_dim/P_sf"/>
</dbReference>
<dbReference type="SUPFAM" id="SSF55785">
    <property type="entry name" value="PYP-like sensor domain (PAS domain)"/>
    <property type="match status" value="2"/>
</dbReference>
<dbReference type="Proteomes" id="UP000001508">
    <property type="component" value="Chromosome"/>
</dbReference>
<feature type="coiled-coil region" evidence="9">
    <location>
        <begin position="65"/>
        <end position="95"/>
    </location>
</feature>
<reference evidence="13" key="1">
    <citation type="submission" date="2010-02" db="EMBL/GenBank/DDBJ databases">
        <title>Complete sequence of Desulfurivibrio alkaliphilus AHT2.</title>
        <authorList>
            <consortium name="US DOE Joint Genome Institute"/>
            <person name="Pitluck S."/>
            <person name="Chertkov O."/>
            <person name="Detter J.C."/>
            <person name="Han C."/>
            <person name="Tapia R."/>
            <person name="Larimer F."/>
            <person name="Land M."/>
            <person name="Hauser L."/>
            <person name="Kyrpides N."/>
            <person name="Mikhailova N."/>
            <person name="Sorokin D.Y."/>
            <person name="Muyzer G."/>
            <person name="Woyke T."/>
        </authorList>
    </citation>
    <scope>NUCLEOTIDE SEQUENCE [LARGE SCALE GENOMIC DNA]</scope>
    <source>
        <strain evidence="13">DSM 19089 / UNIQEM U267 / AHT2</strain>
    </source>
</reference>
<dbReference type="InterPro" id="IPR005467">
    <property type="entry name" value="His_kinase_dom"/>
</dbReference>
<evidence type="ECO:0000259" key="10">
    <source>
        <dbReference type="PROSITE" id="PS50109"/>
    </source>
</evidence>
<proteinExistence type="predicted"/>
<sequence>MAAKPQPQDPEADKLAALAADNQRLTAYIRAKTNHLLQIMGTSPLQYDELDDQTLIELDPIGIIADSFSQILDFLNQNINELQQAKDELEAIFDTTGVGISIIDRDFNVQRCNEKQRQLLVDPDRPDIIGHSCFEIYCARDSPGMGCPAMETFATGRPALVRDVKKKNKYFNVITTPFAKDADGTVSQVIEVALDITDKKQAELAEQQQRQYYLQEKNKLATVIESLSEGLLVVNPEGVITTCNHAAVDISGYPEEALMNQALAGPFPALAELLATGQEPSGTEFTHRTPAGEERLLSADSNRMPAPPGEGVGRVITFRDITTEKKKAQMLFRAEKLAAIGQLSAGVAHELNTPLASILGYARLLIKDDNLTSAQQERLEIIAEQTRRSSTIIKALLSFAREARQPGRTRQACDLNGIIEKAIPLLTTDLEKRRIELELELQPLPPVIADPGELEQVVINLVLNGMQAIGQEGRIRVSTSTQEQNVLLQVADNGPGITPEHRSRIFDPFYSTKPVGEGTGLGLSICAGIIGDLGGSIEAAAARDGGAALLVSLPGETSSGAPFQGKI</sequence>
<dbReference type="PROSITE" id="PS50112">
    <property type="entry name" value="PAS"/>
    <property type="match status" value="1"/>
</dbReference>
<dbReference type="InterPro" id="IPR000014">
    <property type="entry name" value="PAS"/>
</dbReference>
<dbReference type="PANTHER" id="PTHR43065:SF10">
    <property type="entry name" value="PEROXIDE STRESS-ACTIVATED HISTIDINE KINASE MAK3"/>
    <property type="match status" value="1"/>
</dbReference>
<evidence type="ECO:0000313" key="12">
    <source>
        <dbReference type="EMBL" id="ADH87109.1"/>
    </source>
</evidence>
<keyword evidence="5" id="KW-0547">Nucleotide-binding</keyword>
<keyword evidence="3" id="KW-0597">Phosphoprotein</keyword>
<name>D6Z076_DESAT</name>
<dbReference type="InterPro" id="IPR013767">
    <property type="entry name" value="PAS_fold"/>
</dbReference>
<dbReference type="InterPro" id="IPR036890">
    <property type="entry name" value="HATPase_C_sf"/>
</dbReference>
<dbReference type="STRING" id="589865.DaAHT2_2444"/>
<keyword evidence="13" id="KW-1185">Reference proteome</keyword>
<evidence type="ECO:0000256" key="4">
    <source>
        <dbReference type="ARBA" id="ARBA00022679"/>
    </source>
</evidence>